<dbReference type="GO" id="GO:0004519">
    <property type="term" value="F:endonuclease activity"/>
    <property type="evidence" value="ECO:0007669"/>
    <property type="project" value="UniProtKB-KW"/>
</dbReference>
<accession>A0A1I3WSN9</accession>
<protein>
    <submittedName>
        <fullName evidence="3">Endonuclease/Exonuclease/phosphatase family protein</fullName>
    </submittedName>
</protein>
<sequence length="338" mass="37013">MWLSHASCAQDVLRVATWHVELSRKGPGLLLQDILEGDPQVAAAQAHLRELSPDVILLTGFDTDPDAVVLRAFAEGLDYPYLLTRLGNSGRPTGRDLDKDGHLGEPEDAQSYGEFTGQGGVALLSRLPVDMAGFRDFSEMLWHDLPGAQLPEGYFDEGDLDVLRLSSHVHWDVPLVWGEARLHLFAYAATSPVFDGEEDRNGRRNGDETRFWSLYLDGNLSVSAPEGPFVLLGDSNLDPMDGDGRRDQMQALLTDPRLQDPRPVADHGAEMANPGQRGDPALDTADWGDPVPGNLRVDYVLPSADLTVLASGIAWHTGKSEKNDFRHGLVWVDIAPIP</sequence>
<keyword evidence="3" id="KW-0378">Hydrolase</keyword>
<proteinExistence type="predicted"/>
<dbReference type="GO" id="GO:0004527">
    <property type="term" value="F:exonuclease activity"/>
    <property type="evidence" value="ECO:0007669"/>
    <property type="project" value="UniProtKB-KW"/>
</dbReference>
<keyword evidence="3" id="KW-0269">Exonuclease</keyword>
<dbReference type="SUPFAM" id="SSF56219">
    <property type="entry name" value="DNase I-like"/>
    <property type="match status" value="1"/>
</dbReference>
<dbReference type="InterPro" id="IPR005135">
    <property type="entry name" value="Endo/exonuclease/phosphatase"/>
</dbReference>
<gene>
    <name evidence="3" type="ORF">SAMN04487991_3831</name>
</gene>
<reference evidence="4" key="1">
    <citation type="submission" date="2016-10" db="EMBL/GenBank/DDBJ databases">
        <authorList>
            <person name="Varghese N."/>
            <person name="Submissions S."/>
        </authorList>
    </citation>
    <scope>NUCLEOTIDE SEQUENCE [LARGE SCALE GENOMIC DNA]</scope>
    <source>
        <strain evidence="4">DSM 26471</strain>
    </source>
</reference>
<dbReference type="InterPro" id="IPR036691">
    <property type="entry name" value="Endo/exonu/phosph_ase_sf"/>
</dbReference>
<feature type="compositionally biased region" description="Basic and acidic residues" evidence="1">
    <location>
        <begin position="257"/>
        <end position="269"/>
    </location>
</feature>
<name>A0A1I3WSN9_9RHOB</name>
<evidence type="ECO:0000259" key="2">
    <source>
        <dbReference type="Pfam" id="PF03372"/>
    </source>
</evidence>
<evidence type="ECO:0000313" key="4">
    <source>
        <dbReference type="Proteomes" id="UP000199630"/>
    </source>
</evidence>
<keyword evidence="3" id="KW-0540">Nuclease</keyword>
<dbReference type="AlphaFoldDB" id="A0A1I3WSN9"/>
<dbReference type="Gene3D" id="3.60.10.10">
    <property type="entry name" value="Endonuclease/exonuclease/phosphatase"/>
    <property type="match status" value="1"/>
</dbReference>
<evidence type="ECO:0000256" key="1">
    <source>
        <dbReference type="SAM" id="MobiDB-lite"/>
    </source>
</evidence>
<organism evidence="3 4">
    <name type="scientific">Celeribacter neptunius</name>
    <dbReference type="NCBI Taxonomy" id="588602"/>
    <lineage>
        <taxon>Bacteria</taxon>
        <taxon>Pseudomonadati</taxon>
        <taxon>Pseudomonadota</taxon>
        <taxon>Alphaproteobacteria</taxon>
        <taxon>Rhodobacterales</taxon>
        <taxon>Roseobacteraceae</taxon>
        <taxon>Celeribacter</taxon>
    </lineage>
</organism>
<keyword evidence="4" id="KW-1185">Reference proteome</keyword>
<dbReference type="STRING" id="588602.SAMN04487991_3831"/>
<keyword evidence="3" id="KW-0255">Endonuclease</keyword>
<feature type="region of interest" description="Disordered" evidence="1">
    <location>
        <begin position="254"/>
        <end position="280"/>
    </location>
</feature>
<dbReference type="Pfam" id="PF03372">
    <property type="entry name" value="Exo_endo_phos"/>
    <property type="match status" value="1"/>
</dbReference>
<evidence type="ECO:0000313" key="3">
    <source>
        <dbReference type="EMBL" id="SFK10502.1"/>
    </source>
</evidence>
<dbReference type="Proteomes" id="UP000199630">
    <property type="component" value="Unassembled WGS sequence"/>
</dbReference>
<dbReference type="EMBL" id="FORH01000009">
    <property type="protein sequence ID" value="SFK10502.1"/>
    <property type="molecule type" value="Genomic_DNA"/>
</dbReference>
<feature type="domain" description="Endonuclease/exonuclease/phosphatase" evidence="2">
    <location>
        <begin position="38"/>
        <end position="318"/>
    </location>
</feature>